<evidence type="ECO:0000313" key="12">
    <source>
        <dbReference type="EMBL" id="RNB73403.1"/>
    </source>
</evidence>
<keyword evidence="9" id="KW-0175">Coiled coil</keyword>
<name>A0A3M8CD32_9BACL</name>
<evidence type="ECO:0000259" key="11">
    <source>
        <dbReference type="PROSITE" id="PS50109"/>
    </source>
</evidence>
<comment type="caution">
    <text evidence="12">The sequence shown here is derived from an EMBL/GenBank/DDBJ whole genome shotgun (WGS) entry which is preliminary data.</text>
</comment>
<dbReference type="CDD" id="cd16917">
    <property type="entry name" value="HATPase_UhpB-NarQ-NarX-like"/>
    <property type="match status" value="1"/>
</dbReference>
<dbReference type="GO" id="GO:0005524">
    <property type="term" value="F:ATP binding"/>
    <property type="evidence" value="ECO:0007669"/>
    <property type="project" value="UniProtKB-KW"/>
</dbReference>
<accession>A0A3M8CD32</accession>
<evidence type="ECO:0000256" key="1">
    <source>
        <dbReference type="ARBA" id="ARBA00000085"/>
    </source>
</evidence>
<evidence type="ECO:0000256" key="6">
    <source>
        <dbReference type="ARBA" id="ARBA00022777"/>
    </source>
</evidence>
<evidence type="ECO:0000313" key="13">
    <source>
        <dbReference type="Proteomes" id="UP000282028"/>
    </source>
</evidence>
<evidence type="ECO:0000256" key="2">
    <source>
        <dbReference type="ARBA" id="ARBA00012438"/>
    </source>
</evidence>
<dbReference type="InterPro" id="IPR005467">
    <property type="entry name" value="His_kinase_dom"/>
</dbReference>
<dbReference type="Gene3D" id="3.30.565.10">
    <property type="entry name" value="Histidine kinase-like ATPase, C-terminal domain"/>
    <property type="match status" value="1"/>
</dbReference>
<evidence type="ECO:0000256" key="3">
    <source>
        <dbReference type="ARBA" id="ARBA00022553"/>
    </source>
</evidence>
<protein>
    <recommendedName>
        <fullName evidence="2">histidine kinase</fullName>
        <ecNumber evidence="2">2.7.13.3</ecNumber>
    </recommendedName>
</protein>
<dbReference type="EC" id="2.7.13.3" evidence="2"/>
<evidence type="ECO:0000256" key="9">
    <source>
        <dbReference type="SAM" id="Coils"/>
    </source>
</evidence>
<evidence type="ECO:0000256" key="5">
    <source>
        <dbReference type="ARBA" id="ARBA00022741"/>
    </source>
</evidence>
<feature type="transmembrane region" description="Helical" evidence="10">
    <location>
        <begin position="66"/>
        <end position="87"/>
    </location>
</feature>
<evidence type="ECO:0000256" key="4">
    <source>
        <dbReference type="ARBA" id="ARBA00022679"/>
    </source>
</evidence>
<dbReference type="PROSITE" id="PS50109">
    <property type="entry name" value="HIS_KIN"/>
    <property type="match status" value="1"/>
</dbReference>
<dbReference type="GO" id="GO:0046983">
    <property type="term" value="F:protein dimerization activity"/>
    <property type="evidence" value="ECO:0007669"/>
    <property type="project" value="InterPro"/>
</dbReference>
<dbReference type="Pfam" id="PF02518">
    <property type="entry name" value="HATPase_c"/>
    <property type="match status" value="1"/>
</dbReference>
<dbReference type="Gene3D" id="1.20.5.1930">
    <property type="match status" value="1"/>
</dbReference>
<sequence length="404" mass="45374">MNGIKSTLQKRILVIWFTVLIVLALLPNSFIRETPLQFSITIILFVSYIFLFWIPKNNWKPYWIEFSAVLIGIASLLKGILVGGEGYGLMIPLAVFIGHNIGGKRSLVYATLFGICTTLLLLFDQNLALVHISPFALTYIGCYVGSRGYRIQNEAYETNQRHFAELQKAHAELQEAHQQLQDAAIDTMQVAVLEERTRIARDIHDALGHSLTSLIVQLHALKYMLQDGPPHAQEAVQNMLGVAKQSLEEIRSSVHTLASDSTWLGLMPLRALVSQVEKHTGLKMEIVSDDLDNMPLTQEITITLYRILQEAITNTLRHSNATNMQVYVEEQDGAIHLSIQDNGSITNKSQIKPGFGLNGMQERIEALNGTLTYFIRETHGFQMNVSIPIKKYENKPVKKGENHG</sequence>
<keyword evidence="8" id="KW-0902">Two-component regulatory system</keyword>
<dbReference type="OrthoDB" id="9781904at2"/>
<keyword evidence="7" id="KW-0067">ATP-binding</keyword>
<feature type="transmembrane region" description="Helical" evidence="10">
    <location>
        <begin position="12"/>
        <end position="30"/>
    </location>
</feature>
<feature type="transmembrane region" description="Helical" evidence="10">
    <location>
        <begin position="36"/>
        <end position="54"/>
    </location>
</feature>
<dbReference type="AlphaFoldDB" id="A0A3M8CD32"/>
<keyword evidence="10" id="KW-0472">Membrane</keyword>
<feature type="coiled-coil region" evidence="9">
    <location>
        <begin position="159"/>
        <end position="186"/>
    </location>
</feature>
<dbReference type="SUPFAM" id="SSF55874">
    <property type="entry name" value="ATPase domain of HSP90 chaperone/DNA topoisomerase II/histidine kinase"/>
    <property type="match status" value="1"/>
</dbReference>
<dbReference type="GO" id="GO:0016020">
    <property type="term" value="C:membrane"/>
    <property type="evidence" value="ECO:0007669"/>
    <property type="project" value="InterPro"/>
</dbReference>
<dbReference type="PANTHER" id="PTHR24421:SF10">
    <property type="entry name" value="NITRATE_NITRITE SENSOR PROTEIN NARQ"/>
    <property type="match status" value="1"/>
</dbReference>
<keyword evidence="6 12" id="KW-0418">Kinase</keyword>
<keyword evidence="4" id="KW-0808">Transferase</keyword>
<evidence type="ECO:0000256" key="10">
    <source>
        <dbReference type="SAM" id="Phobius"/>
    </source>
</evidence>
<evidence type="ECO:0000256" key="7">
    <source>
        <dbReference type="ARBA" id="ARBA00022840"/>
    </source>
</evidence>
<dbReference type="PANTHER" id="PTHR24421">
    <property type="entry name" value="NITRATE/NITRITE SENSOR PROTEIN NARX-RELATED"/>
    <property type="match status" value="1"/>
</dbReference>
<reference evidence="12 13" key="1">
    <citation type="submission" date="2018-10" db="EMBL/GenBank/DDBJ databases">
        <title>Phylogenomics of Brevibacillus.</title>
        <authorList>
            <person name="Dunlap C."/>
        </authorList>
    </citation>
    <scope>NUCLEOTIDE SEQUENCE [LARGE SCALE GENOMIC DNA]</scope>
    <source>
        <strain evidence="12 13">JCM 12215</strain>
    </source>
</reference>
<dbReference type="EMBL" id="RHHR01000019">
    <property type="protein sequence ID" value="RNB73403.1"/>
    <property type="molecule type" value="Genomic_DNA"/>
</dbReference>
<evidence type="ECO:0000256" key="8">
    <source>
        <dbReference type="ARBA" id="ARBA00023012"/>
    </source>
</evidence>
<organism evidence="12 13">
    <name type="scientific">Brevibacillus invocatus</name>
    <dbReference type="NCBI Taxonomy" id="173959"/>
    <lineage>
        <taxon>Bacteria</taxon>
        <taxon>Bacillati</taxon>
        <taxon>Bacillota</taxon>
        <taxon>Bacilli</taxon>
        <taxon>Bacillales</taxon>
        <taxon>Paenibacillaceae</taxon>
        <taxon>Brevibacillus</taxon>
    </lineage>
</organism>
<dbReference type="InterPro" id="IPR036890">
    <property type="entry name" value="HATPase_C_sf"/>
</dbReference>
<keyword evidence="3" id="KW-0597">Phosphoprotein</keyword>
<keyword evidence="5" id="KW-0547">Nucleotide-binding</keyword>
<dbReference type="InterPro" id="IPR003594">
    <property type="entry name" value="HATPase_dom"/>
</dbReference>
<keyword evidence="10" id="KW-0812">Transmembrane</keyword>
<gene>
    <name evidence="12" type="ORF">EDM52_12375</name>
</gene>
<dbReference type="Pfam" id="PF07730">
    <property type="entry name" value="HisKA_3"/>
    <property type="match status" value="1"/>
</dbReference>
<dbReference type="GO" id="GO:0000155">
    <property type="term" value="F:phosphorelay sensor kinase activity"/>
    <property type="evidence" value="ECO:0007669"/>
    <property type="project" value="InterPro"/>
</dbReference>
<keyword evidence="13" id="KW-1185">Reference proteome</keyword>
<dbReference type="InterPro" id="IPR011712">
    <property type="entry name" value="Sig_transdc_His_kin_sub3_dim/P"/>
</dbReference>
<dbReference type="Proteomes" id="UP000282028">
    <property type="component" value="Unassembled WGS sequence"/>
</dbReference>
<comment type="catalytic activity">
    <reaction evidence="1">
        <text>ATP + protein L-histidine = ADP + protein N-phospho-L-histidine.</text>
        <dbReference type="EC" id="2.7.13.3"/>
    </reaction>
</comment>
<proteinExistence type="predicted"/>
<dbReference type="InterPro" id="IPR050482">
    <property type="entry name" value="Sensor_HK_TwoCompSys"/>
</dbReference>
<dbReference type="RefSeq" id="WP_122909397.1">
    <property type="nucleotide sequence ID" value="NZ_CBCSBE010000012.1"/>
</dbReference>
<feature type="domain" description="Histidine kinase" evidence="11">
    <location>
        <begin position="304"/>
        <end position="391"/>
    </location>
</feature>
<keyword evidence="10" id="KW-1133">Transmembrane helix</keyword>